<name>F0Z982_DICPU</name>
<evidence type="ECO:0000256" key="1">
    <source>
        <dbReference type="ARBA" id="ARBA00001917"/>
    </source>
</evidence>
<dbReference type="InterPro" id="IPR001094">
    <property type="entry name" value="Flavdoxin-like"/>
</dbReference>
<dbReference type="FunFam" id="3.40.50.80:FF:000001">
    <property type="entry name" value="NADPH--cytochrome P450 reductase 1"/>
    <property type="match status" value="1"/>
</dbReference>
<feature type="domain" description="FAD-binding FR-type" evidence="9">
    <location>
        <begin position="248"/>
        <end position="481"/>
    </location>
</feature>
<dbReference type="GO" id="GO:0030587">
    <property type="term" value="P:sorocarp development"/>
    <property type="evidence" value="ECO:0007669"/>
    <property type="project" value="EnsemblProtists"/>
</dbReference>
<keyword evidence="6" id="KW-0521">NADP</keyword>
<dbReference type="InterPro" id="IPR017927">
    <property type="entry name" value="FAD-bd_FR_type"/>
</dbReference>
<keyword evidence="5" id="KW-0274">FAD</keyword>
<dbReference type="InterPro" id="IPR017938">
    <property type="entry name" value="Riboflavin_synthase-like_b-brl"/>
</dbReference>
<dbReference type="GO" id="GO:0010181">
    <property type="term" value="F:FMN binding"/>
    <property type="evidence" value="ECO:0000318"/>
    <property type="project" value="GO_Central"/>
</dbReference>
<evidence type="ECO:0000259" key="9">
    <source>
        <dbReference type="PROSITE" id="PS51384"/>
    </source>
</evidence>
<dbReference type="Pfam" id="PF00667">
    <property type="entry name" value="FAD_binding_1"/>
    <property type="match status" value="1"/>
</dbReference>
<dbReference type="PANTHER" id="PTHR19384">
    <property type="entry name" value="NITRIC OXIDE SYNTHASE-RELATED"/>
    <property type="match status" value="1"/>
</dbReference>
<dbReference type="RefSeq" id="XP_003283983.1">
    <property type="nucleotide sequence ID" value="XM_003283935.1"/>
</dbReference>
<dbReference type="KEGG" id="dpp:DICPUDRAFT_74956"/>
<dbReference type="Proteomes" id="UP000001064">
    <property type="component" value="Unassembled WGS sequence"/>
</dbReference>
<dbReference type="OrthoDB" id="1856718at2759"/>
<evidence type="ECO:0000313" key="10">
    <source>
        <dbReference type="EMBL" id="EGC39536.1"/>
    </source>
</evidence>
<dbReference type="Gene3D" id="3.40.50.360">
    <property type="match status" value="1"/>
</dbReference>
<dbReference type="CDD" id="cd06199">
    <property type="entry name" value="SiR"/>
    <property type="match status" value="1"/>
</dbReference>
<dbReference type="FunFam" id="1.20.990.10:FF:000033">
    <property type="entry name" value="NADPH oxidoreductase A"/>
    <property type="match status" value="1"/>
</dbReference>
<dbReference type="GO" id="GO:0005829">
    <property type="term" value="C:cytosol"/>
    <property type="evidence" value="ECO:0000318"/>
    <property type="project" value="GO_Central"/>
</dbReference>
<dbReference type="PRINTS" id="PR00369">
    <property type="entry name" value="FLAVODOXIN"/>
</dbReference>
<dbReference type="PROSITE" id="PS50902">
    <property type="entry name" value="FLAVODOXIN_LIKE"/>
    <property type="match status" value="1"/>
</dbReference>
<dbReference type="InterPro" id="IPR001709">
    <property type="entry name" value="Flavoprot_Pyr_Nucl_cyt_Rdtase"/>
</dbReference>
<dbReference type="OMA" id="ARPFFDY"/>
<feature type="domain" description="Flavodoxin-like" evidence="8">
    <location>
        <begin position="74"/>
        <end position="214"/>
    </location>
</feature>
<evidence type="ECO:0000256" key="2">
    <source>
        <dbReference type="ARBA" id="ARBA00001974"/>
    </source>
</evidence>
<keyword evidence="11" id="KW-1185">Reference proteome</keyword>
<proteinExistence type="predicted"/>
<dbReference type="FunCoup" id="F0Z982">
    <property type="interactions" value="13"/>
</dbReference>
<dbReference type="SUPFAM" id="SSF52218">
    <property type="entry name" value="Flavoproteins"/>
    <property type="match status" value="1"/>
</dbReference>
<dbReference type="Pfam" id="PF00258">
    <property type="entry name" value="Flavodoxin_1"/>
    <property type="match status" value="1"/>
</dbReference>
<dbReference type="InterPro" id="IPR003097">
    <property type="entry name" value="CysJ-like_FAD-binding"/>
</dbReference>
<dbReference type="Pfam" id="PF00175">
    <property type="entry name" value="NAD_binding_1"/>
    <property type="match status" value="1"/>
</dbReference>
<dbReference type="InterPro" id="IPR008254">
    <property type="entry name" value="Flavodoxin/NO_synth"/>
</dbReference>
<dbReference type="InterPro" id="IPR001433">
    <property type="entry name" value="OxRdtase_FAD/NAD-bd"/>
</dbReference>
<dbReference type="InterPro" id="IPR029039">
    <property type="entry name" value="Flavoprotein-like_sf"/>
</dbReference>
<evidence type="ECO:0000256" key="3">
    <source>
        <dbReference type="ARBA" id="ARBA00022630"/>
    </source>
</evidence>
<keyword evidence="3" id="KW-0285">Flavoprotein</keyword>
<dbReference type="VEuPathDB" id="AmoebaDB:DICPUDRAFT_74956"/>
<keyword evidence="7" id="KW-0560">Oxidoreductase</keyword>
<dbReference type="STRING" id="5786.F0Z982"/>
<evidence type="ECO:0000256" key="6">
    <source>
        <dbReference type="ARBA" id="ARBA00022857"/>
    </source>
</evidence>
<comment type="cofactor">
    <cofactor evidence="1">
        <name>FMN</name>
        <dbReference type="ChEBI" id="CHEBI:58210"/>
    </cofactor>
</comment>
<dbReference type="InterPro" id="IPR023173">
    <property type="entry name" value="NADPH_Cyt_P450_Rdtase_alpha"/>
</dbReference>
<dbReference type="GeneID" id="10509888"/>
<dbReference type="Gene3D" id="2.40.30.10">
    <property type="entry name" value="Translation factors"/>
    <property type="match status" value="1"/>
</dbReference>
<evidence type="ECO:0000256" key="4">
    <source>
        <dbReference type="ARBA" id="ARBA00022643"/>
    </source>
</evidence>
<dbReference type="eggNOG" id="KOG1158">
    <property type="taxonomic scope" value="Eukaryota"/>
</dbReference>
<dbReference type="GO" id="GO:0050660">
    <property type="term" value="F:flavin adenine dinucleotide binding"/>
    <property type="evidence" value="ECO:0000318"/>
    <property type="project" value="GO_Central"/>
</dbReference>
<accession>F0Z982</accession>
<dbReference type="PRINTS" id="PR00371">
    <property type="entry name" value="FPNCR"/>
</dbReference>
<dbReference type="FunFam" id="3.40.50.360:FF:000090">
    <property type="entry name" value="NADPH oxidoreductase A"/>
    <property type="match status" value="1"/>
</dbReference>
<dbReference type="Gene3D" id="1.20.990.10">
    <property type="entry name" value="NADPH-cytochrome p450 Reductase, Chain A, domain 3"/>
    <property type="match status" value="1"/>
</dbReference>
<dbReference type="AlphaFoldDB" id="F0Z982"/>
<sequence length="632" mass="71685">MDLKKLVLKPKTLALLGASSTVTYLLYKFFTQPSVSKDEGDKFQFNAIDPSLVKQIKKEVKERFIKPNGEVVPILIFYGTEYGLSAEVAKKLEEQINKLGDGQFWARIVDMEEYELIEFEKEQLVLIITSTYGDGVPPTTARPFFDYLAANQLNLSHIQFCVLALGDRSYPHYCAAGKQMDKDFERCQSKRIKDRVEVDQEDWTIFDRWIDSVCGMVPQLSGLEKRNDDYLYEKAKIFALTQGKHNKKKPYYSKLLVKRVLTKGDKVGIHLEFELGDSELKYIPGDALAILPDNPASEVSAIISLLKLSASTKVSTPGWHYQETDQPNPSQITLSHILTKCYDIHNLKPELLQLLRDSAKDASQKEKLTALLEKGTGKINQVLVEFLENHHLVDVLKMFSSARPPIDDILAQLAKLLPRYYSIASSMKSNEKTVSLCVAVVKYDLHGSERVGIASTHMADRMNVGDRVSIFVNNNPDFRLPADGNTPVLMIGPGTGIAPFISFIEERKALGHTGENHLFFGCRRSDEDFLYKEELEKYNSDGFIKLYTAFSRETSQKVYVQNRLLENSQQIIDLINNNGNIYICGDAKSMAPQVHETLSLIICKHMSIDEADAQAMLHNMEVNHRYQKDVWF</sequence>
<dbReference type="InParanoid" id="F0Z982"/>
<evidence type="ECO:0000256" key="5">
    <source>
        <dbReference type="ARBA" id="ARBA00022827"/>
    </source>
</evidence>
<dbReference type="PROSITE" id="PS51384">
    <property type="entry name" value="FAD_FR"/>
    <property type="match status" value="1"/>
</dbReference>
<reference evidence="11" key="1">
    <citation type="journal article" date="2011" name="Genome Biol.">
        <title>Comparative genomics of the social amoebae Dictyostelium discoideum and Dictyostelium purpureum.</title>
        <authorList>
            <consortium name="US DOE Joint Genome Institute (JGI-PGF)"/>
            <person name="Sucgang R."/>
            <person name="Kuo A."/>
            <person name="Tian X."/>
            <person name="Salerno W."/>
            <person name="Parikh A."/>
            <person name="Feasley C.L."/>
            <person name="Dalin E."/>
            <person name="Tu H."/>
            <person name="Huang E."/>
            <person name="Barry K."/>
            <person name="Lindquist E."/>
            <person name="Shapiro H."/>
            <person name="Bruce D."/>
            <person name="Schmutz J."/>
            <person name="Salamov A."/>
            <person name="Fey P."/>
            <person name="Gaudet P."/>
            <person name="Anjard C."/>
            <person name="Babu M.M."/>
            <person name="Basu S."/>
            <person name="Bushmanova Y."/>
            <person name="van der Wel H."/>
            <person name="Katoh-Kurasawa M."/>
            <person name="Dinh C."/>
            <person name="Coutinho P.M."/>
            <person name="Saito T."/>
            <person name="Elias M."/>
            <person name="Schaap P."/>
            <person name="Kay R.R."/>
            <person name="Henrissat B."/>
            <person name="Eichinger L."/>
            <person name="Rivero F."/>
            <person name="Putnam N.H."/>
            <person name="West C.M."/>
            <person name="Loomis W.F."/>
            <person name="Chisholm R.L."/>
            <person name="Shaulsky G."/>
            <person name="Strassmann J.E."/>
            <person name="Queller D.C."/>
            <person name="Kuspa A."/>
            <person name="Grigoriev I.V."/>
        </authorList>
    </citation>
    <scope>NUCLEOTIDE SEQUENCE [LARGE SCALE GENOMIC DNA]</scope>
    <source>
        <strain evidence="11">QSDP1</strain>
    </source>
</reference>
<comment type="cofactor">
    <cofactor evidence="2">
        <name>FAD</name>
        <dbReference type="ChEBI" id="CHEBI:57692"/>
    </cofactor>
</comment>
<keyword evidence="4" id="KW-0288">FMN</keyword>
<dbReference type="SUPFAM" id="SSF52343">
    <property type="entry name" value="Ferredoxin reductase-like, C-terminal NADP-linked domain"/>
    <property type="match status" value="1"/>
</dbReference>
<dbReference type="SUPFAM" id="SSF63380">
    <property type="entry name" value="Riboflavin synthase domain-like"/>
    <property type="match status" value="1"/>
</dbReference>
<evidence type="ECO:0000313" key="11">
    <source>
        <dbReference type="Proteomes" id="UP000001064"/>
    </source>
</evidence>
<dbReference type="EMBL" id="GL870956">
    <property type="protein sequence ID" value="EGC39536.1"/>
    <property type="molecule type" value="Genomic_DNA"/>
</dbReference>
<dbReference type="Gene3D" id="3.40.50.80">
    <property type="entry name" value="Nucleotide-binding domain of ferredoxin-NADP reductase (FNR) module"/>
    <property type="match status" value="1"/>
</dbReference>
<gene>
    <name evidence="10" type="ORF">DICPUDRAFT_74956</name>
</gene>
<protein>
    <submittedName>
        <fullName evidence="10">NADPH-cytochrome-P450 oxidoreductase</fullName>
    </submittedName>
</protein>
<dbReference type="InterPro" id="IPR039261">
    <property type="entry name" value="FNR_nucleotide-bd"/>
</dbReference>
<evidence type="ECO:0000259" key="8">
    <source>
        <dbReference type="PROSITE" id="PS50902"/>
    </source>
</evidence>
<organism evidence="10 11">
    <name type="scientific">Dictyostelium purpureum</name>
    <name type="common">Slime mold</name>
    <dbReference type="NCBI Taxonomy" id="5786"/>
    <lineage>
        <taxon>Eukaryota</taxon>
        <taxon>Amoebozoa</taxon>
        <taxon>Evosea</taxon>
        <taxon>Eumycetozoa</taxon>
        <taxon>Dictyostelia</taxon>
        <taxon>Dictyosteliales</taxon>
        <taxon>Dictyosteliaceae</taxon>
        <taxon>Dictyostelium</taxon>
    </lineage>
</organism>
<dbReference type="PANTHER" id="PTHR19384:SF128">
    <property type="entry name" value="NADPH OXIDOREDUCTASE A"/>
    <property type="match status" value="1"/>
</dbReference>
<evidence type="ECO:0000256" key="7">
    <source>
        <dbReference type="ARBA" id="ARBA00023002"/>
    </source>
</evidence>
<dbReference type="GO" id="GO:0016491">
    <property type="term" value="F:oxidoreductase activity"/>
    <property type="evidence" value="ECO:0000318"/>
    <property type="project" value="GO_Central"/>
</dbReference>